<dbReference type="PANTHER" id="PTHR11895:SF7">
    <property type="entry name" value="GLUTAMYL-TRNA(GLN) AMIDOTRANSFERASE SUBUNIT A, MITOCHONDRIAL"/>
    <property type="match status" value="1"/>
</dbReference>
<sequence length="471" mass="51937">MNIEEYKSFDATGLANLVKKGEVTAIELLELAMSIVNNSEKKISALTTQAFDYGKKEIEKEKKDGYFYGVPFMLKDLNVSCKDLPTTMSNSLFENNIPNYDSDLIRLYKKSGLIIVGMTKTPELALSLTTEPNLHGPTRNPLNLKNSPGGSSGGSAAAIVAGYVPMAHATDGGGSIRVPASLCGLVGLKPSRGRITAGPQMGEALGSMATSHCLSKSVRDTAALLEISKEQSVGDPYCAPNNHENFLEYVGKDLGKLKIGFMTTDFEGNKICESIKKYTLKTAKLCEDLGHTVEEFEINLNPMPIHQAWKVIPAVNLLYNMQKRADFLGIQLKGSHLEELNWAWLEEGRRYKAVDYLNAINTMHAIGRRVSQEFVKFDLLLTPTIVKEKLELGTIKTNHCDIDAHLNYLFRDFAPHLAIFNQTGGPAISLPLWKIDHDLPLGMHFAAKIGDEGKLISLASQFEQMVSWKIN</sequence>
<evidence type="ECO:0000313" key="3">
    <source>
        <dbReference type="EMBL" id="RCL74169.1"/>
    </source>
</evidence>
<dbReference type="SUPFAM" id="SSF75304">
    <property type="entry name" value="Amidase signature (AS) enzymes"/>
    <property type="match status" value="1"/>
</dbReference>
<dbReference type="InterPro" id="IPR000120">
    <property type="entry name" value="Amidase"/>
</dbReference>
<organism evidence="3 4">
    <name type="scientific">PS1 clade bacterium</name>
    <dbReference type="NCBI Taxonomy" id="2175152"/>
    <lineage>
        <taxon>Bacteria</taxon>
        <taxon>Pseudomonadati</taxon>
        <taxon>Pseudomonadota</taxon>
        <taxon>Alphaproteobacteria</taxon>
        <taxon>PS1 clade</taxon>
    </lineage>
</organism>
<dbReference type="Pfam" id="PF01425">
    <property type="entry name" value="Amidase"/>
    <property type="match status" value="1"/>
</dbReference>
<gene>
    <name evidence="3" type="ORF">DBW71_01850</name>
</gene>
<dbReference type="InterPro" id="IPR036928">
    <property type="entry name" value="AS_sf"/>
</dbReference>
<evidence type="ECO:0000313" key="4">
    <source>
        <dbReference type="Proteomes" id="UP000253570"/>
    </source>
</evidence>
<dbReference type="Proteomes" id="UP000253570">
    <property type="component" value="Unassembled WGS sequence"/>
</dbReference>
<proteinExistence type="inferred from homology"/>
<dbReference type="InterPro" id="IPR023631">
    <property type="entry name" value="Amidase_dom"/>
</dbReference>
<dbReference type="Gene3D" id="3.90.1300.10">
    <property type="entry name" value="Amidase signature (AS) domain"/>
    <property type="match status" value="1"/>
</dbReference>
<comment type="similarity">
    <text evidence="1">Belongs to the amidase family.</text>
</comment>
<name>A0A368DQS4_9PROT</name>
<dbReference type="EMBL" id="QOQD01000003">
    <property type="protein sequence ID" value="RCL74169.1"/>
    <property type="molecule type" value="Genomic_DNA"/>
</dbReference>
<dbReference type="AlphaFoldDB" id="A0A368DQS4"/>
<feature type="domain" description="Amidase" evidence="2">
    <location>
        <begin position="47"/>
        <end position="455"/>
    </location>
</feature>
<dbReference type="PANTHER" id="PTHR11895">
    <property type="entry name" value="TRANSAMIDASE"/>
    <property type="match status" value="1"/>
</dbReference>
<accession>A0A368DQS4</accession>
<comment type="caution">
    <text evidence="3">The sequence shown here is derived from an EMBL/GenBank/DDBJ whole genome shotgun (WGS) entry which is preliminary data.</text>
</comment>
<dbReference type="GO" id="GO:0003824">
    <property type="term" value="F:catalytic activity"/>
    <property type="evidence" value="ECO:0007669"/>
    <property type="project" value="InterPro"/>
</dbReference>
<evidence type="ECO:0000259" key="2">
    <source>
        <dbReference type="Pfam" id="PF01425"/>
    </source>
</evidence>
<evidence type="ECO:0000256" key="1">
    <source>
        <dbReference type="ARBA" id="ARBA00009199"/>
    </source>
</evidence>
<protein>
    <submittedName>
        <fullName evidence="3">Amidase</fullName>
    </submittedName>
</protein>
<reference evidence="3 4" key="1">
    <citation type="journal article" date="2018" name="Microbiome">
        <title>Fine metagenomic profile of the Mediterranean stratified and mixed water columns revealed by assembly and recruitment.</title>
        <authorList>
            <person name="Haro-Moreno J.M."/>
            <person name="Lopez-Perez M."/>
            <person name="De La Torre J.R."/>
            <person name="Picazo A."/>
            <person name="Camacho A."/>
            <person name="Rodriguez-Valera F."/>
        </authorList>
    </citation>
    <scope>NUCLEOTIDE SEQUENCE [LARGE SCALE GENOMIC DNA]</scope>
    <source>
        <strain evidence="3">MED-G57</strain>
    </source>
</reference>